<reference evidence="1 2" key="1">
    <citation type="submission" date="2023-06" db="EMBL/GenBank/DDBJ databases">
        <authorList>
            <person name="Oyuntsetseg B."/>
            <person name="Kim S.B."/>
        </authorList>
    </citation>
    <scope>NUCLEOTIDE SEQUENCE [LARGE SCALE GENOMIC DNA]</scope>
    <source>
        <strain evidence="1 2">2-2</strain>
    </source>
</reference>
<gene>
    <name evidence="1" type="ORF">QP939_44665</name>
</gene>
<name>A0ABY8XJQ0_9PSEU</name>
<dbReference type="SUPFAM" id="SSF48371">
    <property type="entry name" value="ARM repeat"/>
    <property type="match status" value="1"/>
</dbReference>
<keyword evidence="2" id="KW-1185">Reference proteome</keyword>
<dbReference type="RefSeq" id="WP_285452889.1">
    <property type="nucleotide sequence ID" value="NZ_CP127173.1"/>
</dbReference>
<dbReference type="Gene3D" id="1.25.40.290">
    <property type="entry name" value="ARM repeat domains"/>
    <property type="match status" value="1"/>
</dbReference>
<accession>A0ABY8XJQ0</accession>
<dbReference type="InterPro" id="IPR016024">
    <property type="entry name" value="ARM-type_fold"/>
</dbReference>
<sequence>MPFADELIGAPAVRDLAAALRLTVPKSRVAAAEAALAPLSLRERSDLLRDALLADLPGDYASFAATIRAAAARAPSFTGWLIWPVTSAVAVKAVDEGTAAAFDDALALLAELTPRLTAEFALRTLLNHDLDRALAAIEGWTRSDSHDVRRLASEGTRPMLPWAVRVPRVLAEPRATLPILNALYRDESEYVRRSVANHLNDLSRREPELAVATASAWLAEPGDDPVATGKLVRHALRTLVKQGHPEALGLLGFAPTRVEVTGPRLASDTVAIGGSLRFTATVHNPDPDPARLAIDYVVHHRKANGTLTGKTFKLTTRVLAPGESFELSREHSFRVITTRRYHPGPHALELQVNGVRSGRAEFVLEAGADER</sequence>
<evidence type="ECO:0000313" key="2">
    <source>
        <dbReference type="Proteomes" id="UP001227101"/>
    </source>
</evidence>
<organism evidence="1 2">
    <name type="scientific">Amycolatopsis nalaikhensis</name>
    <dbReference type="NCBI Taxonomy" id="715472"/>
    <lineage>
        <taxon>Bacteria</taxon>
        <taxon>Bacillati</taxon>
        <taxon>Actinomycetota</taxon>
        <taxon>Actinomycetes</taxon>
        <taxon>Pseudonocardiales</taxon>
        <taxon>Pseudonocardiaceae</taxon>
        <taxon>Amycolatopsis</taxon>
    </lineage>
</organism>
<proteinExistence type="predicted"/>
<evidence type="ECO:0000313" key="1">
    <source>
        <dbReference type="EMBL" id="WIV55828.1"/>
    </source>
</evidence>
<dbReference type="EMBL" id="CP127173">
    <property type="protein sequence ID" value="WIV55828.1"/>
    <property type="molecule type" value="Genomic_DNA"/>
</dbReference>
<dbReference type="Proteomes" id="UP001227101">
    <property type="component" value="Chromosome"/>
</dbReference>
<protein>
    <submittedName>
        <fullName evidence="1">DNA alkylation repair protein</fullName>
    </submittedName>
</protein>